<keyword evidence="2" id="KW-1185">Reference proteome</keyword>
<reference evidence="1 2" key="1">
    <citation type="journal article" date="2012" name="Appl. Environ. Microbiol.">
        <title>Involvement of two latex-clearing proteins during rubber degradation and insights into the subsequent degradation pathway revealed by the genome sequence of Gordonia polyisoprenivorans strain VH2.</title>
        <authorList>
            <person name="Hiessl S."/>
            <person name="Schuldes J."/>
            <person name="Thurmer A."/>
            <person name="Halbsguth T."/>
            <person name="Broker D."/>
            <person name="Angelov A."/>
            <person name="Liebl W."/>
            <person name="Daniel R."/>
            <person name="Steinbuchel A."/>
        </authorList>
    </citation>
    <scope>NUCLEOTIDE SEQUENCE [LARGE SCALE GENOMIC DNA]</scope>
    <source>
        <strain evidence="2">DSM 44266 / VH2</strain>
    </source>
</reference>
<dbReference type="HOGENOM" id="CLU_2316341_0_0_11"/>
<accession>H6MTN3</accession>
<proteinExistence type="predicted"/>
<gene>
    <name evidence="1" type="ordered locus">GPOL_c28890</name>
</gene>
<sequence>MIGAGSAVACRPRYNPRLPSSSHCRCAPRSSSVQTRARGGVVSGSTALSHCRCAPRSSSVQTRARGDMVSGFAPTALSPTPTAPLGTTTALSLLMVTVS</sequence>
<evidence type="ECO:0000313" key="2">
    <source>
        <dbReference type="Proteomes" id="UP000009154"/>
    </source>
</evidence>
<name>H6MTN3_GORPV</name>
<dbReference type="KEGG" id="gpo:GPOL_c28890"/>
<organism evidence="1 2">
    <name type="scientific">Gordonia polyisoprenivorans (strain DSM 44266 / VH2)</name>
    <dbReference type="NCBI Taxonomy" id="1112204"/>
    <lineage>
        <taxon>Bacteria</taxon>
        <taxon>Bacillati</taxon>
        <taxon>Actinomycetota</taxon>
        <taxon>Actinomycetes</taxon>
        <taxon>Mycobacteriales</taxon>
        <taxon>Gordoniaceae</taxon>
        <taxon>Gordonia</taxon>
    </lineage>
</organism>
<dbReference type="STRING" id="1112204.GPOL_c28890"/>
<dbReference type="EMBL" id="CP003119">
    <property type="protein sequence ID" value="AFA73908.1"/>
    <property type="molecule type" value="Genomic_DNA"/>
</dbReference>
<dbReference type="AlphaFoldDB" id="H6MTN3"/>
<dbReference type="Proteomes" id="UP000009154">
    <property type="component" value="Chromosome"/>
</dbReference>
<evidence type="ECO:0000313" key="1">
    <source>
        <dbReference type="EMBL" id="AFA73908.1"/>
    </source>
</evidence>
<protein>
    <submittedName>
        <fullName evidence="1">Uncharacterized protein</fullName>
    </submittedName>
</protein>